<feature type="binding site" evidence="5">
    <location>
        <position position="201"/>
    </location>
    <ligand>
        <name>a divalent metal cation</name>
        <dbReference type="ChEBI" id="CHEBI:60240"/>
    </ligand>
</feature>
<feature type="binding site" evidence="5">
    <location>
        <position position="199"/>
    </location>
    <ligand>
        <name>a divalent metal cation</name>
        <dbReference type="ChEBI" id="CHEBI:60240"/>
    </ligand>
</feature>
<comment type="subunit">
    <text evidence="5">Homotrimer.</text>
</comment>
<dbReference type="SUPFAM" id="SSF53448">
    <property type="entry name" value="Nucleotide-diphospho-sugar transferases"/>
    <property type="match status" value="1"/>
</dbReference>
<dbReference type="GO" id="GO:0016114">
    <property type="term" value="P:terpenoid biosynthetic process"/>
    <property type="evidence" value="ECO:0007669"/>
    <property type="project" value="InterPro"/>
</dbReference>
<keyword evidence="5 6" id="KW-0456">Lyase</keyword>
<evidence type="ECO:0000256" key="5">
    <source>
        <dbReference type="HAMAP-Rule" id="MF_00107"/>
    </source>
</evidence>
<comment type="catalytic activity">
    <reaction evidence="5 6">
        <text>4-CDP-2-C-methyl-D-erythritol 2-phosphate = 2-C-methyl-D-erythritol 2,4-cyclic diphosphate + CMP</text>
        <dbReference type="Rhea" id="RHEA:23864"/>
        <dbReference type="ChEBI" id="CHEBI:57919"/>
        <dbReference type="ChEBI" id="CHEBI:58483"/>
        <dbReference type="ChEBI" id="CHEBI:60377"/>
        <dbReference type="EC" id="4.6.1.12"/>
    </reaction>
</comment>
<feature type="binding site" evidence="5">
    <location>
        <begin position="252"/>
        <end position="256"/>
    </location>
    <ligand>
        <name>4-CDP-2-C-methyl-D-erythritol 2-phosphate</name>
        <dbReference type="ChEBI" id="CHEBI:57919"/>
    </ligand>
</feature>
<dbReference type="SUPFAM" id="SSF69765">
    <property type="entry name" value="IpsF-like"/>
    <property type="match status" value="1"/>
</dbReference>
<protein>
    <recommendedName>
        <fullName evidence="5 6">2-C-methyl-D-erythritol 2,4-cyclodiphosphate synthase</fullName>
        <shortName evidence="5">MECDP-synthase</shortName>
        <shortName evidence="5">MECPP-synthase</shortName>
        <shortName evidence="5">MECPS</shortName>
        <ecNumber evidence="5 6">4.6.1.12</ecNumber>
    </recommendedName>
</protein>
<evidence type="ECO:0000256" key="4">
    <source>
        <dbReference type="ARBA" id="ARBA00023268"/>
    </source>
</evidence>
<feature type="binding site" evidence="5">
    <location>
        <begin position="225"/>
        <end position="226"/>
    </location>
    <ligand>
        <name>4-CDP-2-C-methyl-D-erythritol 2-phosphate</name>
        <dbReference type="ChEBI" id="CHEBI:57919"/>
    </ligand>
</feature>
<comment type="similarity">
    <text evidence="5 6">Belongs to the IspF family.</text>
</comment>
<feature type="site" description="Transition state stabilizer" evidence="5">
    <location>
        <position position="324"/>
    </location>
</feature>
<dbReference type="Pfam" id="PF01128">
    <property type="entry name" value="IspD"/>
    <property type="match status" value="1"/>
</dbReference>
<dbReference type="Pfam" id="PF02542">
    <property type="entry name" value="YgbB"/>
    <property type="match status" value="1"/>
</dbReference>
<dbReference type="InterPro" id="IPR003526">
    <property type="entry name" value="MECDP_synthase"/>
</dbReference>
<evidence type="ECO:0000259" key="7">
    <source>
        <dbReference type="Pfam" id="PF02542"/>
    </source>
</evidence>
<dbReference type="EC" id="4.6.1.12" evidence="5 6"/>
<feature type="binding site" evidence="5">
    <location>
        <begin position="199"/>
        <end position="201"/>
    </location>
    <ligand>
        <name>4-CDP-2-C-methyl-D-erythritol 2-phosphate</name>
        <dbReference type="ChEBI" id="CHEBI:57919"/>
    </ligand>
</feature>
<comment type="pathway">
    <text evidence="5">Isoprenoid biosynthesis; isopentenyl diphosphate biosynthesis via DXP pathway; isopentenyl diphosphate from 1-deoxy-D-xylulose 5-phosphate: step 4/6.</text>
</comment>
<keyword evidence="1" id="KW-0808">Transferase</keyword>
<gene>
    <name evidence="5" type="primary">ispF</name>
    <name evidence="8" type="ORF">IAC72_01455</name>
</gene>
<dbReference type="Gene3D" id="3.30.1330.50">
    <property type="entry name" value="2-C-methyl-D-erythritol 2,4-cyclodiphosphate synthase"/>
    <property type="match status" value="1"/>
</dbReference>
<dbReference type="CDD" id="cd02516">
    <property type="entry name" value="CDP-ME_synthetase"/>
    <property type="match status" value="1"/>
</dbReference>
<dbReference type="PANTHER" id="PTHR43181:SF1">
    <property type="entry name" value="2-C-METHYL-D-ERYTHRITOL 2,4-CYCLODIPHOSPHATE SYNTHASE, CHLOROPLASTIC"/>
    <property type="match status" value="1"/>
</dbReference>
<dbReference type="GO" id="GO:0070567">
    <property type="term" value="F:cytidylyltransferase activity"/>
    <property type="evidence" value="ECO:0007669"/>
    <property type="project" value="InterPro"/>
</dbReference>
<feature type="binding site" evidence="5">
    <location>
        <begin position="247"/>
        <end position="249"/>
    </location>
    <ligand>
        <name>4-CDP-2-C-methyl-D-erythritol 2-phosphate</name>
        <dbReference type="ChEBI" id="CHEBI:57919"/>
    </ligand>
</feature>
<feature type="binding site" evidence="5">
    <location>
        <position position="233"/>
    </location>
    <ligand>
        <name>a divalent metal cation</name>
        <dbReference type="ChEBI" id="CHEBI:60240"/>
    </ligand>
</feature>
<comment type="caution">
    <text evidence="8">The sequence shown here is derived from an EMBL/GenBank/DDBJ whole genome shotgun (WGS) entry which is preliminary data.</text>
</comment>
<dbReference type="Gene3D" id="3.90.550.10">
    <property type="entry name" value="Spore Coat Polysaccharide Biosynthesis Protein SpsA, Chain A"/>
    <property type="match status" value="1"/>
</dbReference>
<dbReference type="PANTHER" id="PTHR43181">
    <property type="entry name" value="2-C-METHYL-D-ERYTHRITOL 2,4-CYCLODIPHOSPHATE SYNTHASE, CHLOROPLASTIC"/>
    <property type="match status" value="1"/>
</dbReference>
<keyword evidence="4" id="KW-0511">Multifunctional enzyme</keyword>
<dbReference type="GO" id="GO:0008685">
    <property type="term" value="F:2-C-methyl-D-erythritol 2,4-cyclodiphosphate synthase activity"/>
    <property type="evidence" value="ECO:0007669"/>
    <property type="project" value="UniProtKB-UniRule"/>
</dbReference>
<feature type="domain" description="2-C-methyl-D-erythritol 2,4-cyclodiphosphate synthase" evidence="7">
    <location>
        <begin position="192"/>
        <end position="345"/>
    </location>
</feature>
<evidence type="ECO:0000256" key="3">
    <source>
        <dbReference type="ARBA" id="ARBA00023229"/>
    </source>
</evidence>
<reference evidence="8" key="1">
    <citation type="submission" date="2020-10" db="EMBL/GenBank/DDBJ databases">
        <authorList>
            <person name="Gilroy R."/>
        </authorList>
    </citation>
    <scope>NUCLEOTIDE SEQUENCE</scope>
    <source>
        <strain evidence="8">ChiHjej12B11-7776</strain>
    </source>
</reference>
<dbReference type="InterPro" id="IPR036571">
    <property type="entry name" value="MECDP_synthase_sf"/>
</dbReference>
<proteinExistence type="inferred from homology"/>
<keyword evidence="3 5" id="KW-0414">Isoprene biosynthesis</keyword>
<dbReference type="InterPro" id="IPR029044">
    <property type="entry name" value="Nucleotide-diphossugar_trans"/>
</dbReference>
<accession>A0A9D1SPS6</accession>
<dbReference type="AlphaFoldDB" id="A0A9D1SPS6"/>
<dbReference type="NCBIfam" id="TIGR00151">
    <property type="entry name" value="ispF"/>
    <property type="match status" value="1"/>
</dbReference>
<evidence type="ECO:0000313" key="9">
    <source>
        <dbReference type="Proteomes" id="UP000886852"/>
    </source>
</evidence>
<evidence type="ECO:0000256" key="1">
    <source>
        <dbReference type="ARBA" id="ARBA00022679"/>
    </source>
</evidence>
<keyword evidence="2" id="KW-0548">Nucleotidyltransferase</keyword>
<dbReference type="EMBL" id="DVOC01000025">
    <property type="protein sequence ID" value="HIU90669.1"/>
    <property type="molecule type" value="Genomic_DNA"/>
</dbReference>
<evidence type="ECO:0000313" key="8">
    <source>
        <dbReference type="EMBL" id="HIU90669.1"/>
    </source>
</evidence>
<comment type="cofactor">
    <cofactor evidence="5">
        <name>a divalent metal cation</name>
        <dbReference type="ChEBI" id="CHEBI:60240"/>
    </cofactor>
    <text evidence="5">Binds 1 divalent metal cation per subunit.</text>
</comment>
<feature type="site" description="Transition state stabilizer" evidence="5">
    <location>
        <position position="225"/>
    </location>
</feature>
<sequence>MRGAVIVAGGSSARFGEDKLEFDVAGESVLQRAVDCFIPFVSHIVVVGRRVEGALYAEGGDTRCQSVRNGIAALPDQVTVVAVHDAARPFASPQLIEKVFCEAERLGSAVPFVPVTDTLWQKPCTPCQREDFFCVQTPQAFDVKLLKEALAAQTGDFPDESTLFAKVHGKVNFVEGERGNVKITYPQDALRFKVGNGFDVHPFAEGEGFVLGGIKVPYTKTLKGHSDADVLTHAVCDALLTASGNRDIGCIFPDSDEKYRGISSLLLLSESARLAQKNGYFVKNVSAVVICQHPKLAEYLPLMSQKLADVLKIPAHCVNLSATTTEKLGALGNGDGIACQAYALVCGRQA</sequence>
<dbReference type="CDD" id="cd00554">
    <property type="entry name" value="MECDP_synthase"/>
    <property type="match status" value="1"/>
</dbReference>
<organism evidence="8 9">
    <name type="scientific">Candidatus Fimimonas merdipullorum</name>
    <dbReference type="NCBI Taxonomy" id="2840822"/>
    <lineage>
        <taxon>Bacteria</taxon>
        <taxon>Pseudomonadati</taxon>
        <taxon>Myxococcota</taxon>
        <taxon>Myxococcia</taxon>
        <taxon>Myxococcales</taxon>
        <taxon>Cystobacterineae</taxon>
        <taxon>Myxococcaceae</taxon>
        <taxon>Myxococcaceae incertae sedis</taxon>
        <taxon>Candidatus Fimimonas</taxon>
    </lineage>
</organism>
<name>A0A9D1SPS6_9BACT</name>
<dbReference type="InterPro" id="IPR034683">
    <property type="entry name" value="IspD/TarI"/>
</dbReference>
<comment type="caution">
    <text evidence="5">Lacks conserved residue(s) required for the propagation of feature annotation.</text>
</comment>
<dbReference type="GO" id="GO:0046872">
    <property type="term" value="F:metal ion binding"/>
    <property type="evidence" value="ECO:0007669"/>
    <property type="project" value="UniProtKB-KW"/>
</dbReference>
<dbReference type="Proteomes" id="UP000886852">
    <property type="component" value="Unassembled WGS sequence"/>
</dbReference>
<dbReference type="HAMAP" id="MF_00107">
    <property type="entry name" value="IspF"/>
    <property type="match status" value="1"/>
</dbReference>
<reference evidence="8" key="2">
    <citation type="journal article" date="2021" name="PeerJ">
        <title>Extensive microbial diversity within the chicken gut microbiome revealed by metagenomics and culture.</title>
        <authorList>
            <person name="Gilroy R."/>
            <person name="Ravi A."/>
            <person name="Getino M."/>
            <person name="Pursley I."/>
            <person name="Horton D.L."/>
            <person name="Alikhan N.F."/>
            <person name="Baker D."/>
            <person name="Gharbi K."/>
            <person name="Hall N."/>
            <person name="Watson M."/>
            <person name="Adriaenssens E.M."/>
            <person name="Foster-Nyarko E."/>
            <person name="Jarju S."/>
            <person name="Secka A."/>
            <person name="Antonio M."/>
            <person name="Oren A."/>
            <person name="Chaudhuri R.R."/>
            <person name="La Ragione R."/>
            <person name="Hildebrand F."/>
            <person name="Pallen M.J."/>
        </authorList>
    </citation>
    <scope>NUCLEOTIDE SEQUENCE</scope>
    <source>
        <strain evidence="8">ChiHjej12B11-7776</strain>
    </source>
</reference>
<feature type="binding site" evidence="5">
    <location>
        <begin position="323"/>
        <end position="326"/>
    </location>
    <ligand>
        <name>4-CDP-2-C-methyl-D-erythritol 2-phosphate</name>
        <dbReference type="ChEBI" id="CHEBI:57919"/>
    </ligand>
</feature>
<keyword evidence="5" id="KW-0479">Metal-binding</keyword>
<evidence type="ECO:0000256" key="6">
    <source>
        <dbReference type="RuleBase" id="RU004395"/>
    </source>
</evidence>
<dbReference type="GO" id="GO:0019288">
    <property type="term" value="P:isopentenyl diphosphate biosynthetic process, methylerythritol 4-phosphate pathway"/>
    <property type="evidence" value="ECO:0007669"/>
    <property type="project" value="UniProtKB-UniRule"/>
</dbReference>
<evidence type="ECO:0000256" key="2">
    <source>
        <dbReference type="ARBA" id="ARBA00022695"/>
    </source>
</evidence>
<comment type="function">
    <text evidence="5">Involved in the biosynthesis of isopentenyl diphosphate (IPP) and dimethylallyl diphosphate (DMAPP), two major building blocks of isoprenoid compounds. Catalyzes the conversion of 4-diphosphocytidyl-2-C-methyl-D-erythritol 2-phosphate (CDP-ME2P) to 2-C-methyl-D-erythritol 2,4-cyclodiphosphate (ME-CPP) with a corresponding release of cytidine 5-monophosphate (CMP).</text>
</comment>